<dbReference type="InterPro" id="IPR000326">
    <property type="entry name" value="PAP2/HPO"/>
</dbReference>
<organism evidence="3 4">
    <name type="scientific">Sporomusa ovata</name>
    <dbReference type="NCBI Taxonomy" id="2378"/>
    <lineage>
        <taxon>Bacteria</taxon>
        <taxon>Bacillati</taxon>
        <taxon>Bacillota</taxon>
        <taxon>Negativicutes</taxon>
        <taxon>Selenomonadales</taxon>
        <taxon>Sporomusaceae</taxon>
        <taxon>Sporomusa</taxon>
    </lineage>
</organism>
<feature type="domain" description="Phosphatidic acid phosphatase type 2/haloperoxidase" evidence="2">
    <location>
        <begin position="112"/>
        <end position="182"/>
    </location>
</feature>
<dbReference type="RefSeq" id="WP_021166789.1">
    <property type="nucleotide sequence ID" value="NZ_CTRP01000009.1"/>
</dbReference>
<dbReference type="InterPro" id="IPR036938">
    <property type="entry name" value="PAP2/HPO_sf"/>
</dbReference>
<dbReference type="EMBL" id="CTRP01000009">
    <property type="protein sequence ID" value="CQR72150.1"/>
    <property type="molecule type" value="Genomic_DNA"/>
</dbReference>
<dbReference type="Pfam" id="PF01569">
    <property type="entry name" value="PAP2"/>
    <property type="match status" value="1"/>
</dbReference>
<dbReference type="AlphaFoldDB" id="A0A0U1KXK9"/>
<protein>
    <recommendedName>
        <fullName evidence="2">Phosphatidic acid phosphatase type 2/haloperoxidase domain-containing protein</fullName>
    </recommendedName>
</protein>
<evidence type="ECO:0000259" key="2">
    <source>
        <dbReference type="Pfam" id="PF01569"/>
    </source>
</evidence>
<accession>A0A0U1KXK9</accession>
<feature type="transmembrane region" description="Helical" evidence="1">
    <location>
        <begin position="20"/>
        <end position="37"/>
    </location>
</feature>
<dbReference type="SUPFAM" id="SSF48317">
    <property type="entry name" value="Acid phosphatase/Vanadium-dependent haloperoxidase"/>
    <property type="match status" value="1"/>
</dbReference>
<keyword evidence="1" id="KW-1133">Transmembrane helix</keyword>
<reference evidence="4" key="1">
    <citation type="submission" date="2015-03" db="EMBL/GenBank/DDBJ databases">
        <authorList>
            <person name="Nijsse Bart"/>
        </authorList>
    </citation>
    <scope>NUCLEOTIDE SEQUENCE [LARGE SCALE GENOMIC DNA]</scope>
</reference>
<dbReference type="Proteomes" id="UP000049855">
    <property type="component" value="Unassembled WGS sequence"/>
</dbReference>
<keyword evidence="1" id="KW-0812">Transmembrane</keyword>
<keyword evidence="1" id="KW-0472">Membrane</keyword>
<feature type="transmembrane region" description="Helical" evidence="1">
    <location>
        <begin position="123"/>
        <end position="148"/>
    </location>
</feature>
<proteinExistence type="predicted"/>
<keyword evidence="4" id="KW-1185">Reference proteome</keyword>
<evidence type="ECO:0000313" key="4">
    <source>
        <dbReference type="Proteomes" id="UP000049855"/>
    </source>
</evidence>
<name>A0A0U1KXK9_9FIRM</name>
<evidence type="ECO:0000313" key="3">
    <source>
        <dbReference type="EMBL" id="CQR72150.1"/>
    </source>
</evidence>
<dbReference type="Gene3D" id="1.20.144.10">
    <property type="entry name" value="Phosphatidic acid phosphatase type 2/haloperoxidase"/>
    <property type="match status" value="1"/>
</dbReference>
<gene>
    <name evidence="3" type="ORF">SpAn4DRAFT_5039</name>
</gene>
<feature type="transmembrane region" description="Helical" evidence="1">
    <location>
        <begin position="43"/>
        <end position="71"/>
    </location>
</feature>
<evidence type="ECO:0000256" key="1">
    <source>
        <dbReference type="SAM" id="Phobius"/>
    </source>
</evidence>
<feature type="transmembrane region" description="Helical" evidence="1">
    <location>
        <begin position="160"/>
        <end position="182"/>
    </location>
</feature>
<sequence>MKENAMVSGRNSLLFQNMRFAAIVGLVMILIALTVSQSGMNEILIVANLFSGIGNDVFLVLSNGILFWVAYKKKCKSLFYLVIKVDAAVWLIVHSLKYVDLGEWSLRPNGIPSGFPSGHTTHAFAMAFLLSVFYPRLAWLWYGCAVVISWSRIETNSHTGLQVTAGVIFGIGLAWFAVYNWLKQQDSFILPERTMP</sequence>